<evidence type="ECO:0000259" key="8">
    <source>
        <dbReference type="PROSITE" id="PS50928"/>
    </source>
</evidence>
<feature type="transmembrane region" description="Helical" evidence="7">
    <location>
        <begin position="312"/>
        <end position="331"/>
    </location>
</feature>
<dbReference type="Pfam" id="PF00528">
    <property type="entry name" value="BPD_transp_1"/>
    <property type="match status" value="1"/>
</dbReference>
<dbReference type="InterPro" id="IPR045621">
    <property type="entry name" value="BPD_transp_1_N"/>
</dbReference>
<feature type="domain" description="ABC transmembrane type-1" evidence="8">
    <location>
        <begin position="121"/>
        <end position="330"/>
    </location>
</feature>
<name>A0ABN2N9C7_9PSEU</name>
<dbReference type="InterPro" id="IPR000515">
    <property type="entry name" value="MetI-like"/>
</dbReference>
<comment type="similarity">
    <text evidence="7">Belongs to the binding-protein-dependent transport system permease family.</text>
</comment>
<evidence type="ECO:0000313" key="10">
    <source>
        <dbReference type="Proteomes" id="UP001500449"/>
    </source>
</evidence>
<gene>
    <name evidence="9" type="ORF">GCM10009836_39630</name>
</gene>
<dbReference type="SUPFAM" id="SSF161098">
    <property type="entry name" value="MetI-like"/>
    <property type="match status" value="1"/>
</dbReference>
<evidence type="ECO:0000256" key="5">
    <source>
        <dbReference type="ARBA" id="ARBA00022989"/>
    </source>
</evidence>
<evidence type="ECO:0000256" key="3">
    <source>
        <dbReference type="ARBA" id="ARBA00022475"/>
    </source>
</evidence>
<dbReference type="PROSITE" id="PS50928">
    <property type="entry name" value="ABC_TM1"/>
    <property type="match status" value="1"/>
</dbReference>
<keyword evidence="5 7" id="KW-1133">Transmembrane helix</keyword>
<evidence type="ECO:0000256" key="1">
    <source>
        <dbReference type="ARBA" id="ARBA00004651"/>
    </source>
</evidence>
<keyword evidence="2 7" id="KW-0813">Transport</keyword>
<dbReference type="EMBL" id="BAAAQK010000012">
    <property type="protein sequence ID" value="GAA1855591.1"/>
    <property type="molecule type" value="Genomic_DNA"/>
</dbReference>
<proteinExistence type="inferred from homology"/>
<keyword evidence="3" id="KW-1003">Cell membrane</keyword>
<organism evidence="9 10">
    <name type="scientific">Pseudonocardia ailaonensis</name>
    <dbReference type="NCBI Taxonomy" id="367279"/>
    <lineage>
        <taxon>Bacteria</taxon>
        <taxon>Bacillati</taxon>
        <taxon>Actinomycetota</taxon>
        <taxon>Actinomycetes</taxon>
        <taxon>Pseudonocardiales</taxon>
        <taxon>Pseudonocardiaceae</taxon>
        <taxon>Pseudonocardia</taxon>
    </lineage>
</organism>
<evidence type="ECO:0000313" key="9">
    <source>
        <dbReference type="EMBL" id="GAA1855591.1"/>
    </source>
</evidence>
<comment type="subcellular location">
    <subcellularLocation>
        <location evidence="1 7">Cell membrane</location>
        <topology evidence="1 7">Multi-pass membrane protein</topology>
    </subcellularLocation>
</comment>
<feature type="transmembrane region" description="Helical" evidence="7">
    <location>
        <begin position="160"/>
        <end position="188"/>
    </location>
</feature>
<keyword evidence="6 7" id="KW-0472">Membrane</keyword>
<sequence>MTTTLEAPAAVAAAVPPPTRARRGRGFLRWLGRTLAITVPVFLFASFVTYVLGAVSGLSPAGSVLGDAATPEDVARVNHEFGLDRPVLVQYVGWLGRVVRGDLGTSWLNGVSVSSQIGQRLEVSLSVAGLALVIGLVAGTALGLLAAVKQGGWIDRAVTAFCTVISTLPPFVVGIGLIVVFCVLIPVFPAAGYVSPSEDVGAWLSLIILPSVALSLDAVADIARQLRTGLVAAQRENYVLGAVVRGLSPRRILLVHVLRNGAGPAFSVLGLRIPMLIGSAVVTESVFGMSGFGRFAADGAVRGDVPVVQGTLVVAIVLVLLVNLLVNALLMRLRPAAGRGM</sequence>
<dbReference type="PANTHER" id="PTHR43163">
    <property type="entry name" value="DIPEPTIDE TRANSPORT SYSTEM PERMEASE PROTEIN DPPB-RELATED"/>
    <property type="match status" value="1"/>
</dbReference>
<dbReference type="RefSeq" id="WP_344418915.1">
    <property type="nucleotide sequence ID" value="NZ_BAAAQK010000012.1"/>
</dbReference>
<evidence type="ECO:0000256" key="7">
    <source>
        <dbReference type="RuleBase" id="RU363032"/>
    </source>
</evidence>
<feature type="transmembrane region" description="Helical" evidence="7">
    <location>
        <begin position="269"/>
        <end position="292"/>
    </location>
</feature>
<keyword evidence="4 7" id="KW-0812">Transmembrane</keyword>
<feature type="transmembrane region" description="Helical" evidence="7">
    <location>
        <begin position="123"/>
        <end position="148"/>
    </location>
</feature>
<evidence type="ECO:0000256" key="4">
    <source>
        <dbReference type="ARBA" id="ARBA00022692"/>
    </source>
</evidence>
<dbReference type="Proteomes" id="UP001500449">
    <property type="component" value="Unassembled WGS sequence"/>
</dbReference>
<feature type="transmembrane region" description="Helical" evidence="7">
    <location>
        <begin position="30"/>
        <end position="52"/>
    </location>
</feature>
<comment type="caution">
    <text evidence="9">The sequence shown here is derived from an EMBL/GenBank/DDBJ whole genome shotgun (WGS) entry which is preliminary data.</text>
</comment>
<dbReference type="Pfam" id="PF19300">
    <property type="entry name" value="BPD_transp_1_N"/>
    <property type="match status" value="1"/>
</dbReference>
<dbReference type="PANTHER" id="PTHR43163:SF6">
    <property type="entry name" value="DIPEPTIDE TRANSPORT SYSTEM PERMEASE PROTEIN DPPB-RELATED"/>
    <property type="match status" value="1"/>
</dbReference>
<keyword evidence="10" id="KW-1185">Reference proteome</keyword>
<dbReference type="Gene3D" id="1.10.3720.10">
    <property type="entry name" value="MetI-like"/>
    <property type="match status" value="1"/>
</dbReference>
<reference evidence="9 10" key="1">
    <citation type="journal article" date="2019" name="Int. J. Syst. Evol. Microbiol.">
        <title>The Global Catalogue of Microorganisms (GCM) 10K type strain sequencing project: providing services to taxonomists for standard genome sequencing and annotation.</title>
        <authorList>
            <consortium name="The Broad Institute Genomics Platform"/>
            <consortium name="The Broad Institute Genome Sequencing Center for Infectious Disease"/>
            <person name="Wu L."/>
            <person name="Ma J."/>
        </authorList>
    </citation>
    <scope>NUCLEOTIDE SEQUENCE [LARGE SCALE GENOMIC DNA]</scope>
    <source>
        <strain evidence="9 10">JCM 16009</strain>
    </source>
</reference>
<evidence type="ECO:0000256" key="6">
    <source>
        <dbReference type="ARBA" id="ARBA00023136"/>
    </source>
</evidence>
<feature type="transmembrane region" description="Helical" evidence="7">
    <location>
        <begin position="200"/>
        <end position="220"/>
    </location>
</feature>
<dbReference type="CDD" id="cd06261">
    <property type="entry name" value="TM_PBP2"/>
    <property type="match status" value="1"/>
</dbReference>
<dbReference type="InterPro" id="IPR035906">
    <property type="entry name" value="MetI-like_sf"/>
</dbReference>
<protein>
    <submittedName>
        <fullName evidence="9">ABC transporter permease</fullName>
    </submittedName>
</protein>
<accession>A0ABN2N9C7</accession>
<evidence type="ECO:0000256" key="2">
    <source>
        <dbReference type="ARBA" id="ARBA00022448"/>
    </source>
</evidence>